<keyword evidence="3" id="KW-1185">Reference proteome</keyword>
<reference evidence="2 3" key="1">
    <citation type="submission" date="2024-02" db="EMBL/GenBank/DDBJ databases">
        <title>High-quality chromosome-scale genome assembly of Pensacola bahiagrass (Paspalum notatum Flugge var. saurae).</title>
        <authorList>
            <person name="Vega J.M."/>
            <person name="Podio M."/>
            <person name="Orjuela J."/>
            <person name="Siena L.A."/>
            <person name="Pessino S.C."/>
            <person name="Combes M.C."/>
            <person name="Mariac C."/>
            <person name="Albertini E."/>
            <person name="Pupilli F."/>
            <person name="Ortiz J.P.A."/>
            <person name="Leblanc O."/>
        </authorList>
    </citation>
    <scope>NUCLEOTIDE SEQUENCE [LARGE SCALE GENOMIC DNA]</scope>
    <source>
        <strain evidence="2">R1</strain>
        <tissue evidence="2">Leaf</tissue>
    </source>
</reference>
<sequence length="220" mass="23563">MYSNRGIKQFDLNVIHFNVNGLITSRFNTVRSLYFIFEYMEHDLNDITSSLRLSLLQGQFAKGLASFLKHSSLVGVAGSSLPPVRRRFVPCSQAAGSSIVGALLAGSPPAAVRRTSTSRRLARWSIRRRLVRLPARPPSASPACRLARRRPRPPAWVVAVGRSPARSAAVGRPPAPPPPAVDPPPLAADPPPPAADSPPPAADCPALRLGLSTSSSRFVV</sequence>
<feature type="compositionally biased region" description="Pro residues" evidence="1">
    <location>
        <begin position="173"/>
        <end position="202"/>
    </location>
</feature>
<evidence type="ECO:0000313" key="2">
    <source>
        <dbReference type="EMBL" id="WVZ59322.1"/>
    </source>
</evidence>
<organism evidence="2 3">
    <name type="scientific">Paspalum notatum var. saurae</name>
    <dbReference type="NCBI Taxonomy" id="547442"/>
    <lineage>
        <taxon>Eukaryota</taxon>
        <taxon>Viridiplantae</taxon>
        <taxon>Streptophyta</taxon>
        <taxon>Embryophyta</taxon>
        <taxon>Tracheophyta</taxon>
        <taxon>Spermatophyta</taxon>
        <taxon>Magnoliopsida</taxon>
        <taxon>Liliopsida</taxon>
        <taxon>Poales</taxon>
        <taxon>Poaceae</taxon>
        <taxon>PACMAD clade</taxon>
        <taxon>Panicoideae</taxon>
        <taxon>Andropogonodae</taxon>
        <taxon>Paspaleae</taxon>
        <taxon>Paspalinae</taxon>
        <taxon>Paspalum</taxon>
    </lineage>
</organism>
<name>A0AAQ3WF35_PASNO</name>
<protein>
    <submittedName>
        <fullName evidence="2">Uncharacterized protein</fullName>
    </submittedName>
</protein>
<dbReference type="AlphaFoldDB" id="A0AAQ3WF35"/>
<feature type="compositionally biased region" description="Polar residues" evidence="1">
    <location>
        <begin position="211"/>
        <end position="220"/>
    </location>
</feature>
<dbReference type="Proteomes" id="UP001341281">
    <property type="component" value="Chromosome 02"/>
</dbReference>
<feature type="region of interest" description="Disordered" evidence="1">
    <location>
        <begin position="166"/>
        <end position="220"/>
    </location>
</feature>
<dbReference type="EMBL" id="CP144746">
    <property type="protein sequence ID" value="WVZ59322.1"/>
    <property type="molecule type" value="Genomic_DNA"/>
</dbReference>
<evidence type="ECO:0000313" key="3">
    <source>
        <dbReference type="Proteomes" id="UP001341281"/>
    </source>
</evidence>
<evidence type="ECO:0000256" key="1">
    <source>
        <dbReference type="SAM" id="MobiDB-lite"/>
    </source>
</evidence>
<gene>
    <name evidence="2" type="ORF">U9M48_009479</name>
</gene>
<accession>A0AAQ3WF35</accession>
<proteinExistence type="predicted"/>